<feature type="domain" description="PepSY" evidence="3">
    <location>
        <begin position="301"/>
        <end position="361"/>
    </location>
</feature>
<feature type="compositionally biased region" description="Low complexity" evidence="1">
    <location>
        <begin position="115"/>
        <end position="126"/>
    </location>
</feature>
<feature type="domain" description="PepSY" evidence="3">
    <location>
        <begin position="219"/>
        <end position="280"/>
    </location>
</feature>
<evidence type="ECO:0000313" key="5">
    <source>
        <dbReference type="Proteomes" id="UP000823982"/>
    </source>
</evidence>
<evidence type="ECO:0000313" key="4">
    <source>
        <dbReference type="EMBL" id="HIS24765.1"/>
    </source>
</evidence>
<dbReference type="Pfam" id="PF03413">
    <property type="entry name" value="PepSY"/>
    <property type="match status" value="4"/>
</dbReference>
<comment type="caution">
    <text evidence="4">The sequence shown here is derived from an EMBL/GenBank/DDBJ whole genome shotgun (WGS) entry which is preliminary data.</text>
</comment>
<feature type="signal peptide" evidence="2">
    <location>
        <begin position="1"/>
        <end position="34"/>
    </location>
</feature>
<reference evidence="4" key="2">
    <citation type="journal article" date="2021" name="PeerJ">
        <title>Extensive microbial diversity within the chicken gut microbiome revealed by metagenomics and culture.</title>
        <authorList>
            <person name="Gilroy R."/>
            <person name="Ravi A."/>
            <person name="Getino M."/>
            <person name="Pursley I."/>
            <person name="Horton D.L."/>
            <person name="Alikhan N.F."/>
            <person name="Baker D."/>
            <person name="Gharbi K."/>
            <person name="Hall N."/>
            <person name="Watson M."/>
            <person name="Adriaenssens E.M."/>
            <person name="Foster-Nyarko E."/>
            <person name="Jarju S."/>
            <person name="Secka A."/>
            <person name="Antonio M."/>
            <person name="Oren A."/>
            <person name="Chaudhuri R.R."/>
            <person name="La Ragione R."/>
            <person name="Hildebrand F."/>
            <person name="Pallen M.J."/>
        </authorList>
    </citation>
    <scope>NUCLEOTIDE SEQUENCE</scope>
    <source>
        <strain evidence="4">CHK157-1446</strain>
    </source>
</reference>
<evidence type="ECO:0000259" key="3">
    <source>
        <dbReference type="Pfam" id="PF03413"/>
    </source>
</evidence>
<dbReference type="AlphaFoldDB" id="A0A9D1JII5"/>
<feature type="chain" id="PRO_5039205009" evidence="2">
    <location>
        <begin position="35"/>
        <end position="445"/>
    </location>
</feature>
<feature type="domain" description="PepSY" evidence="3">
    <location>
        <begin position="45"/>
        <end position="106"/>
    </location>
</feature>
<name>A0A9D1JII5_9FIRM</name>
<dbReference type="EMBL" id="DVIR01000047">
    <property type="protein sequence ID" value="HIS24765.1"/>
    <property type="molecule type" value="Genomic_DNA"/>
</dbReference>
<accession>A0A9D1JII5</accession>
<dbReference type="Gene3D" id="3.10.450.40">
    <property type="match status" value="5"/>
</dbReference>
<proteinExistence type="predicted"/>
<evidence type="ECO:0000256" key="1">
    <source>
        <dbReference type="SAM" id="MobiDB-lite"/>
    </source>
</evidence>
<reference evidence="4" key="1">
    <citation type="submission" date="2020-10" db="EMBL/GenBank/DDBJ databases">
        <authorList>
            <person name="Gilroy R."/>
        </authorList>
    </citation>
    <scope>NUCLEOTIDE SEQUENCE</scope>
    <source>
        <strain evidence="4">CHK157-1446</strain>
    </source>
</reference>
<feature type="domain" description="PepSY" evidence="3">
    <location>
        <begin position="382"/>
        <end position="441"/>
    </location>
</feature>
<protein>
    <submittedName>
        <fullName evidence="4">PepSY domain-containing protein</fullName>
    </submittedName>
</protein>
<evidence type="ECO:0000256" key="2">
    <source>
        <dbReference type="SAM" id="SignalP"/>
    </source>
</evidence>
<gene>
    <name evidence="4" type="ORF">IAD01_05110</name>
</gene>
<sequence>MTKIKSLFSTPLKAVVTCVCIVAILALIGTVAAAAVGAIAKGNAIGAEQAQNYAFADAGVDPAAAMVEKTEFDYDMGHFVYEIEFYANGVEYEYTVKSDDGTILKRKSEGQPQITTNDNSTTTTTASGSVTLDEAKAIALADAGLAESDVSITKTKTEYDDGREIHEIDFVTADTKYEYEIVAADGSIYSKSKETFAATSPTVTTSPSDTQQAANVDMTLDEAKAIALADAGLAESDVTFTKGHLDYDDGVAVYELEFYTSTTEYDYDVSATSGNIISRESEAFRTGSQSGTQTTTSGTDVTLDEAKAIALADAGVSSSEVTYKKAKLDYDDGIKVYDIEFYTSSREYEYEINASTGKIVSRSSEAFRVDTGNVGNASFIGVDKAKTIAADHAGVYASSVTFSKAKLENDDGMQVYEIEFYYNGMEYEYTISATTGDIIEYDYDR</sequence>
<organism evidence="4 5">
    <name type="scientific">Candidatus Faeciplasma gallinarum</name>
    <dbReference type="NCBI Taxonomy" id="2840799"/>
    <lineage>
        <taxon>Bacteria</taxon>
        <taxon>Bacillati</taxon>
        <taxon>Bacillota</taxon>
        <taxon>Clostridia</taxon>
        <taxon>Eubacteriales</taxon>
        <taxon>Oscillospiraceae</taxon>
        <taxon>Oscillospiraceae incertae sedis</taxon>
        <taxon>Candidatus Faeciplasma</taxon>
    </lineage>
</organism>
<dbReference type="InterPro" id="IPR025711">
    <property type="entry name" value="PepSY"/>
</dbReference>
<dbReference type="Proteomes" id="UP000823982">
    <property type="component" value="Unassembled WGS sequence"/>
</dbReference>
<feature type="region of interest" description="Disordered" evidence="1">
    <location>
        <begin position="107"/>
        <end position="126"/>
    </location>
</feature>
<keyword evidence="2" id="KW-0732">Signal</keyword>